<feature type="region of interest" description="Disordered" evidence="8">
    <location>
        <begin position="1"/>
        <end position="108"/>
    </location>
</feature>
<feature type="domain" description="DFDF" evidence="11">
    <location>
        <begin position="406"/>
        <end position="442"/>
    </location>
</feature>
<organism evidence="12 13">
    <name type="scientific">Steinernema hermaphroditum</name>
    <dbReference type="NCBI Taxonomy" id="289476"/>
    <lineage>
        <taxon>Eukaryota</taxon>
        <taxon>Metazoa</taxon>
        <taxon>Ecdysozoa</taxon>
        <taxon>Nematoda</taxon>
        <taxon>Chromadorea</taxon>
        <taxon>Rhabditida</taxon>
        <taxon>Tylenchina</taxon>
        <taxon>Panagrolaimomorpha</taxon>
        <taxon>Strongyloidoidea</taxon>
        <taxon>Steinernematidae</taxon>
        <taxon>Steinernema</taxon>
    </lineage>
</organism>
<dbReference type="InterPro" id="IPR019334">
    <property type="entry name" value="TMEM170A/B/YPR153W-like"/>
</dbReference>
<keyword evidence="7 9" id="KW-0472">Membrane</keyword>
<evidence type="ECO:0000256" key="1">
    <source>
        <dbReference type="ARBA" id="ARBA00004141"/>
    </source>
</evidence>
<reference evidence="12" key="1">
    <citation type="submission" date="2023-06" db="EMBL/GenBank/DDBJ databases">
        <title>Genomic analysis of the entomopathogenic nematode Steinernema hermaphroditum.</title>
        <authorList>
            <person name="Schwarz E.M."/>
            <person name="Heppert J.K."/>
            <person name="Baniya A."/>
            <person name="Schwartz H.T."/>
            <person name="Tan C.-H."/>
            <person name="Antoshechkin I."/>
            <person name="Sternberg P.W."/>
            <person name="Goodrich-Blair H."/>
            <person name="Dillman A.R."/>
        </authorList>
    </citation>
    <scope>NUCLEOTIDE SEQUENCE</scope>
    <source>
        <strain evidence="12">PS9179</strain>
        <tissue evidence="12">Whole animal</tissue>
    </source>
</reference>
<dbReference type="GO" id="GO:0008380">
    <property type="term" value="P:RNA splicing"/>
    <property type="evidence" value="ECO:0007669"/>
    <property type="project" value="InterPro"/>
</dbReference>
<feature type="compositionally biased region" description="Basic and acidic residues" evidence="8">
    <location>
        <begin position="38"/>
        <end position="75"/>
    </location>
</feature>
<dbReference type="PANTHER" id="PTHR13042">
    <property type="entry name" value="UBIQUITIN-LIKE PROTEIN 5"/>
    <property type="match status" value="1"/>
</dbReference>
<comment type="subcellular location">
    <subcellularLocation>
        <location evidence="1">Membrane</location>
        <topology evidence="1">Multi-pass membrane protein</topology>
    </subcellularLocation>
</comment>
<feature type="domain" description="Ubiquitin-like" evidence="10">
    <location>
        <begin position="753"/>
        <end position="824"/>
    </location>
</feature>
<dbReference type="InterPro" id="IPR039732">
    <property type="entry name" value="Hub1/Ubl5"/>
</dbReference>
<feature type="compositionally biased region" description="Basic and acidic residues" evidence="8">
    <location>
        <begin position="87"/>
        <end position="108"/>
    </location>
</feature>
<sequence length="824" mass="92965">MDAGDRYRQEKRDTWKVEKRQIKETETEEEWRHRKRQRKDEKHREREREDVPISSKNERDHADTHAWKKKHESEGRSSASYKHRDKGAHNADDMQEGRRNRSTREDAEALNTELEHSNEEMQKMMGFGGFETTKNKKVDGNYGGAAQINKPRRYRQYMNRKGELLGALLAVDCGTNGRYQGLLDSIEGREAITLHKCFRDGRQVSGGSHRVLLNDVKSVRMLAPAEAGSSTSRQPVRQRNASSEASTELKSSVNVLAALGLTQSESDKNGSNLLRYSVEPPKSVQKANASIVKKFSASYTNGTTSQSSLQQTSMTRIDVNSLLAQQSSPTSSGCITRNSPANEDKRKQFQYEEFGQFKKFGRQVPAPLVLESRPRPRNRNVGPTGIPVIDCSNGYNGSGKGGRGLQKPLDRDKLNTDFDFEANLQLFRREDLDDVEYEIKEKPNESDNYAHDENIITDPERVFSWVNRQAKTSFTPTSIVTNNQMQLPVLSKGDKASFLKEAKAYLGRNVFCAMQADRVLLFLLQVIERYKLRVQKVAILVAEDTDLEMVQILVRHIRNRRMLPYLFGVPSTVERVDGAFMMKQVKEIPFDAEVIVTFGGAHHATVLGPYMQRAANGPKAAHVISVDDFCTSYSYPHTLLIGLPSDENQAQLANRSKTDSVVAVCDIGISYAFVHLVAGALSLLMLRKHYWMPFLTIPFVAMFFVGPVTLGTVTSASIALTFSTASISVTCLICALLGITQTVSVIIIRHKMIEITVNDRLGKKVRIKCNPNDTIGDLKKLIAAQTGTRSEKIVLKKWYTIYKDHITLQDYEVHDGFNFELYYQ</sequence>
<keyword evidence="6 9" id="KW-1133">Transmembrane helix</keyword>
<dbReference type="InterPro" id="IPR000626">
    <property type="entry name" value="Ubiquitin-like_dom"/>
</dbReference>
<dbReference type="PROSITE" id="PS51512">
    <property type="entry name" value="DFDF"/>
    <property type="match status" value="1"/>
</dbReference>
<feature type="transmembrane region" description="Helical" evidence="9">
    <location>
        <begin position="726"/>
        <end position="748"/>
    </location>
</feature>
<feature type="transmembrane region" description="Helical" evidence="9">
    <location>
        <begin position="698"/>
        <end position="720"/>
    </location>
</feature>
<feature type="compositionally biased region" description="Polar residues" evidence="8">
    <location>
        <begin position="228"/>
        <end position="247"/>
    </location>
</feature>
<feature type="transmembrane region" description="Helical" evidence="9">
    <location>
        <begin position="667"/>
        <end position="686"/>
    </location>
</feature>
<evidence type="ECO:0000256" key="4">
    <source>
        <dbReference type="ARBA" id="ARBA00022692"/>
    </source>
</evidence>
<evidence type="ECO:0000313" key="13">
    <source>
        <dbReference type="Proteomes" id="UP001175271"/>
    </source>
</evidence>
<evidence type="ECO:0000256" key="6">
    <source>
        <dbReference type="ARBA" id="ARBA00022989"/>
    </source>
</evidence>
<evidence type="ECO:0000256" key="2">
    <source>
        <dbReference type="ARBA" id="ARBA00006325"/>
    </source>
</evidence>
<evidence type="ECO:0000259" key="10">
    <source>
        <dbReference type="PROSITE" id="PS50053"/>
    </source>
</evidence>
<dbReference type="Gene3D" id="3.10.20.90">
    <property type="entry name" value="Phosphatidylinositol 3-kinase Catalytic Subunit, Chain A, domain 1"/>
    <property type="match status" value="1"/>
</dbReference>
<protein>
    <recommendedName>
        <fullName evidence="3">Ubiquitin-like protein 5</fullName>
    </recommendedName>
</protein>
<proteinExistence type="inferred from homology"/>
<dbReference type="AlphaFoldDB" id="A0AA39M902"/>
<feature type="region of interest" description="Disordered" evidence="8">
    <location>
        <begin position="224"/>
        <end position="247"/>
    </location>
</feature>
<dbReference type="Pfam" id="PF10190">
    <property type="entry name" value="Tmemb_170"/>
    <property type="match status" value="1"/>
</dbReference>
<gene>
    <name evidence="12" type="ORF">QR680_009520</name>
</gene>
<dbReference type="FunFam" id="3.10.20.90:FF:000052">
    <property type="entry name" value="Ubiquitin-like protein 5"/>
    <property type="match status" value="1"/>
</dbReference>
<keyword evidence="4 9" id="KW-0812">Transmembrane</keyword>
<comment type="similarity">
    <text evidence="2">Belongs to the TMEM170 family.</text>
</comment>
<dbReference type="InterPro" id="IPR029071">
    <property type="entry name" value="Ubiquitin-like_domsf"/>
</dbReference>
<feature type="compositionally biased region" description="Basic and acidic residues" evidence="8">
    <location>
        <begin position="1"/>
        <end position="25"/>
    </location>
</feature>
<dbReference type="PROSITE" id="PS50053">
    <property type="entry name" value="UBIQUITIN_2"/>
    <property type="match status" value="1"/>
</dbReference>
<evidence type="ECO:0000313" key="12">
    <source>
        <dbReference type="EMBL" id="KAK0426046.1"/>
    </source>
</evidence>
<dbReference type="Proteomes" id="UP001175271">
    <property type="component" value="Unassembled WGS sequence"/>
</dbReference>
<evidence type="ECO:0000256" key="8">
    <source>
        <dbReference type="SAM" id="MobiDB-lite"/>
    </source>
</evidence>
<dbReference type="SUPFAM" id="SSF54236">
    <property type="entry name" value="Ubiquitin-like"/>
    <property type="match status" value="1"/>
</dbReference>
<evidence type="ECO:0000256" key="3">
    <source>
        <dbReference type="ARBA" id="ARBA00021360"/>
    </source>
</evidence>
<dbReference type="GO" id="GO:0016020">
    <property type="term" value="C:membrane"/>
    <property type="evidence" value="ECO:0007669"/>
    <property type="project" value="UniProtKB-SubCell"/>
</dbReference>
<evidence type="ECO:0000256" key="5">
    <source>
        <dbReference type="ARBA" id="ARBA00022786"/>
    </source>
</evidence>
<dbReference type="Gene3D" id="2.30.30.100">
    <property type="match status" value="1"/>
</dbReference>
<evidence type="ECO:0000256" key="9">
    <source>
        <dbReference type="SAM" id="Phobius"/>
    </source>
</evidence>
<keyword evidence="13" id="KW-1185">Reference proteome</keyword>
<name>A0AA39M902_9BILA</name>
<dbReference type="InterPro" id="IPR013957">
    <property type="entry name" value="SNRNP27"/>
</dbReference>
<evidence type="ECO:0000256" key="7">
    <source>
        <dbReference type="ARBA" id="ARBA00023136"/>
    </source>
</evidence>
<feature type="compositionally biased region" description="Polar residues" evidence="8">
    <location>
        <begin position="323"/>
        <end position="341"/>
    </location>
</feature>
<dbReference type="Pfam" id="PF08648">
    <property type="entry name" value="SNRNP27"/>
    <property type="match status" value="1"/>
</dbReference>
<accession>A0AA39M902</accession>
<keyword evidence="5" id="KW-0833">Ubl conjugation pathway</keyword>
<feature type="region of interest" description="Disordered" evidence="8">
    <location>
        <begin position="323"/>
        <end position="344"/>
    </location>
</feature>
<dbReference type="InterPro" id="IPR025762">
    <property type="entry name" value="DFDF"/>
</dbReference>
<comment type="caution">
    <text evidence="12">The sequence shown here is derived from an EMBL/GenBank/DDBJ whole genome shotgun (WGS) entry which is preliminary data.</text>
</comment>
<evidence type="ECO:0000259" key="11">
    <source>
        <dbReference type="PROSITE" id="PS51512"/>
    </source>
</evidence>
<dbReference type="CDD" id="cd01791">
    <property type="entry name" value="Ubl_UBL5"/>
    <property type="match status" value="1"/>
</dbReference>
<dbReference type="EMBL" id="JAUCMV010000001">
    <property type="protein sequence ID" value="KAK0426046.1"/>
    <property type="molecule type" value="Genomic_DNA"/>
</dbReference>